<sequence>MATVGESLKLYDNLSKVMKKTQISIEATLNAAKRLRVEFEKRIVLDVNVTNAMKHIEKVKKHLSALSGAKNGTTIKVSLDTSHVLKQVSSLKSQIKDRIGSITAKLNIEVPKTLEKLMKNVNKSVKSPTTGLENIKPPGSSGTEKGMSKPNSKSSGVSLTGGALKMFGGIKNLVSGAIGHLGGGKQIISSTIGGAMEQQTTKDTINLRAGSEARGTAIFDQVSKQALKFGQNVEEAMSNTTTFMSNTKDPKQLTDLNQLAMRMAKLNPEEGSKGATAAIKSFMGGDSKDLEEKFNMKGSTVKNSGAMKAGISGDLQGFIKGMDKLLDQSGVTKAAFEKMVNGPAAQWQKATGNLKNSLTNAGVEAMNALGPLGEMINKAFESGKLQPFFDVLSNGLTLVVQGIVYLVEQAQWLFGVMQDNWPLVRAALLAVAAVITGVVLIALFEMAAGWLAAAWPILLIIAVVGLLIYAIQSFGVSTGQIVGVVFGVFGALFAYLYNCVAFIWNIFASFAEFLINLFIDPAYAVQKLFYDLAMTFLGHLYSMLVGVEDFAGGFMSTILKAINKVIEGLNWLGKAKARIFGGSFEPYKLLDETNVHAVSDQLKNMMNKVKAPTSDKNVVNVPKMVEKDLGDAFSSSKGAGKDLVDKLSSINMPKMSPDKSFKDPNATTKSLGADSTIGKVNEVGKIGETVDVSSEDLKVMRDLAEMKSIQNFVTLTPTVHITTGDIHEKADIQEIIRGIENTLAGSISTSAQGVYA</sequence>
<feature type="transmembrane region" description="Helical" evidence="2">
    <location>
        <begin position="478"/>
        <end position="496"/>
    </location>
</feature>
<keyword evidence="2" id="KW-1133">Transmembrane helix</keyword>
<dbReference type="OrthoDB" id="1677957at2"/>
<feature type="region of interest" description="Disordered" evidence="1">
    <location>
        <begin position="125"/>
        <end position="157"/>
    </location>
</feature>
<keyword evidence="2" id="KW-0472">Membrane</keyword>
<feature type="transmembrane region" description="Helical" evidence="2">
    <location>
        <begin position="502"/>
        <end position="519"/>
    </location>
</feature>
<dbReference type="KEGG" id="ppsc:EHS13_03050"/>
<keyword evidence="2" id="KW-0812">Transmembrane</keyword>
<protein>
    <recommendedName>
        <fullName evidence="5">Phage tail tape measure protein</fullName>
    </recommendedName>
</protein>
<evidence type="ECO:0000313" key="3">
    <source>
        <dbReference type="EMBL" id="QGQ93954.1"/>
    </source>
</evidence>
<feature type="transmembrane region" description="Helical" evidence="2">
    <location>
        <begin position="450"/>
        <end position="471"/>
    </location>
</feature>
<evidence type="ECO:0008006" key="5">
    <source>
        <dbReference type="Google" id="ProtNLM"/>
    </source>
</evidence>
<proteinExistence type="predicted"/>
<dbReference type="AlphaFoldDB" id="A0A6B8RE11"/>
<evidence type="ECO:0000313" key="4">
    <source>
        <dbReference type="Proteomes" id="UP000426246"/>
    </source>
</evidence>
<dbReference type="Proteomes" id="UP000426246">
    <property type="component" value="Chromosome"/>
</dbReference>
<gene>
    <name evidence="3" type="ORF">EHS13_03050</name>
</gene>
<feature type="transmembrane region" description="Helical" evidence="2">
    <location>
        <begin position="423"/>
        <end position="444"/>
    </location>
</feature>
<accession>A0A6B8RE11</accession>
<organism evidence="3 4">
    <name type="scientific">Paenibacillus psychroresistens</name>
    <dbReference type="NCBI Taxonomy" id="1778678"/>
    <lineage>
        <taxon>Bacteria</taxon>
        <taxon>Bacillati</taxon>
        <taxon>Bacillota</taxon>
        <taxon>Bacilli</taxon>
        <taxon>Bacillales</taxon>
        <taxon>Paenibacillaceae</taxon>
        <taxon>Paenibacillus</taxon>
    </lineage>
</organism>
<dbReference type="RefSeq" id="WP_155698950.1">
    <property type="nucleotide sequence ID" value="NZ_CP034235.1"/>
</dbReference>
<reference evidence="4" key="1">
    <citation type="submission" date="2018-11" db="EMBL/GenBank/DDBJ databases">
        <title>Complete genome sequence of Paenibacillus sp. ML311-T8.</title>
        <authorList>
            <person name="Nam Y.-D."/>
            <person name="Kang J."/>
            <person name="Chung W.-H."/>
            <person name="Park Y.S."/>
        </authorList>
    </citation>
    <scope>NUCLEOTIDE SEQUENCE [LARGE SCALE GENOMIC DNA]</scope>
    <source>
        <strain evidence="4">ML311-T8</strain>
    </source>
</reference>
<dbReference type="EMBL" id="CP034235">
    <property type="protein sequence ID" value="QGQ93954.1"/>
    <property type="molecule type" value="Genomic_DNA"/>
</dbReference>
<evidence type="ECO:0000256" key="1">
    <source>
        <dbReference type="SAM" id="MobiDB-lite"/>
    </source>
</evidence>
<evidence type="ECO:0000256" key="2">
    <source>
        <dbReference type="SAM" id="Phobius"/>
    </source>
</evidence>
<name>A0A6B8RE11_9BACL</name>
<keyword evidence="4" id="KW-1185">Reference proteome</keyword>